<sequence length="234" mass="27071">MTMSKALAWIRKSRGSDDDIGLEEQREVVTRLAHELADEVEMFDLGVHTGFSSLTRDDDSDVIDQNEDVLDVVEQLRSGEYDYLVAFDDRRICRDGYLTIITYACKQGDVEISYVADVAEDELTHDMHRLFERVTKQEEIRKAKSALQRRRENGYDEGRPKWGTTYDADGKYLVPDPETFPDALTAIEMAESDEPEYSYRDIVERTSIESVGTLKNILDRRDWYRELAIEHGKL</sequence>
<keyword evidence="2" id="KW-1185">Reference proteome</keyword>
<gene>
    <name evidence="1" type="ORF">AArcMg_2475</name>
</gene>
<evidence type="ECO:0000313" key="2">
    <source>
        <dbReference type="Proteomes" id="UP000258613"/>
    </source>
</evidence>
<evidence type="ECO:0000313" key="1">
    <source>
        <dbReference type="EMBL" id="AXR82467.1"/>
    </source>
</evidence>
<dbReference type="GO" id="GO:0003677">
    <property type="term" value="F:DNA binding"/>
    <property type="evidence" value="ECO:0007669"/>
    <property type="project" value="InterPro"/>
</dbReference>
<reference evidence="2" key="1">
    <citation type="submission" date="2018-02" db="EMBL/GenBank/DDBJ databases">
        <title>Phenotypic and genomic properties of facultatively anaerobic sulfur-reducing natronoarchaea from hypersaline soda lakes.</title>
        <authorList>
            <person name="Sorokin D.Y."/>
            <person name="Kublanov I.V."/>
            <person name="Roman P."/>
            <person name="Sinninghe Damste J.S."/>
            <person name="Golyshin P.N."/>
            <person name="Rojo D."/>
            <person name="Ciordia S."/>
            <person name="Mena M.D.C."/>
            <person name="Ferrer M."/>
            <person name="Messina E."/>
            <person name="Smedile F."/>
            <person name="La Spada G."/>
            <person name="La Cono V."/>
            <person name="Yakimov M.M."/>
        </authorList>
    </citation>
    <scope>NUCLEOTIDE SEQUENCE [LARGE SCALE GENOMIC DNA]</scope>
    <source>
        <strain evidence="2">AArc-Mg</strain>
    </source>
</reference>
<dbReference type="AlphaFoldDB" id="A0A346PSH2"/>
<proteinExistence type="predicted"/>
<name>A0A346PSH2_9EURY</name>
<dbReference type="GO" id="GO:0000150">
    <property type="term" value="F:DNA strand exchange activity"/>
    <property type="evidence" value="ECO:0007669"/>
    <property type="project" value="InterPro"/>
</dbReference>
<dbReference type="EMBL" id="CP027033">
    <property type="protein sequence ID" value="AXR82467.1"/>
    <property type="molecule type" value="Genomic_DNA"/>
</dbReference>
<dbReference type="Proteomes" id="UP000258613">
    <property type="component" value="Chromosome"/>
</dbReference>
<protein>
    <recommendedName>
        <fullName evidence="3">Resolvase</fullName>
    </recommendedName>
</protein>
<evidence type="ECO:0008006" key="3">
    <source>
        <dbReference type="Google" id="ProtNLM"/>
    </source>
</evidence>
<organism evidence="1 2">
    <name type="scientific">Natrarchaeobaculum sulfurireducens</name>
    <dbReference type="NCBI Taxonomy" id="2044521"/>
    <lineage>
        <taxon>Archaea</taxon>
        <taxon>Methanobacteriati</taxon>
        <taxon>Methanobacteriota</taxon>
        <taxon>Stenosarchaea group</taxon>
        <taxon>Halobacteria</taxon>
        <taxon>Halobacteriales</taxon>
        <taxon>Natrialbaceae</taxon>
        <taxon>Natrarchaeobaculum</taxon>
    </lineage>
</organism>
<accession>A0A346PSH2</accession>
<dbReference type="KEGG" id="nag:AArcMg_2475"/>
<dbReference type="InterPro" id="IPR036162">
    <property type="entry name" value="Resolvase-like_N_sf"/>
</dbReference>
<dbReference type="Gene3D" id="3.40.50.1390">
    <property type="entry name" value="Resolvase, N-terminal catalytic domain"/>
    <property type="match status" value="1"/>
</dbReference>